<name>A0A0A8Y8F9_ARUDO</name>
<protein>
    <submittedName>
        <fullName evidence="1">Uncharacterized protein</fullName>
    </submittedName>
</protein>
<dbReference type="AlphaFoldDB" id="A0A0A8Y8F9"/>
<proteinExistence type="predicted"/>
<reference evidence="1" key="2">
    <citation type="journal article" date="2015" name="Data Brief">
        <title>Shoot transcriptome of the giant reed, Arundo donax.</title>
        <authorList>
            <person name="Barrero R.A."/>
            <person name="Guerrero F.D."/>
            <person name="Moolhuijzen P."/>
            <person name="Goolsby J.A."/>
            <person name="Tidwell J."/>
            <person name="Bellgard S.E."/>
            <person name="Bellgard M.I."/>
        </authorList>
    </citation>
    <scope>NUCLEOTIDE SEQUENCE</scope>
    <source>
        <tissue evidence="1">Shoot tissue taken approximately 20 cm above the soil surface</tissue>
    </source>
</reference>
<evidence type="ECO:0000313" key="1">
    <source>
        <dbReference type="EMBL" id="JAD20042.1"/>
    </source>
</evidence>
<dbReference type="EMBL" id="GBRH01277853">
    <property type="protein sequence ID" value="JAD20042.1"/>
    <property type="molecule type" value="Transcribed_RNA"/>
</dbReference>
<sequence>MVIVADLYVALYVKLCQESLVSVVRNGDCQPGRYVIHEGRPLGPSISFLI</sequence>
<accession>A0A0A8Y8F9</accession>
<reference evidence="1" key="1">
    <citation type="submission" date="2014-09" db="EMBL/GenBank/DDBJ databases">
        <authorList>
            <person name="Magalhaes I.L.F."/>
            <person name="Oliveira U."/>
            <person name="Santos F.R."/>
            <person name="Vidigal T.H.D.A."/>
            <person name="Brescovit A.D."/>
            <person name="Santos A.J."/>
        </authorList>
    </citation>
    <scope>NUCLEOTIDE SEQUENCE</scope>
    <source>
        <tissue evidence="1">Shoot tissue taken approximately 20 cm above the soil surface</tissue>
    </source>
</reference>
<organism evidence="1">
    <name type="scientific">Arundo donax</name>
    <name type="common">Giant reed</name>
    <name type="synonym">Donax arundinaceus</name>
    <dbReference type="NCBI Taxonomy" id="35708"/>
    <lineage>
        <taxon>Eukaryota</taxon>
        <taxon>Viridiplantae</taxon>
        <taxon>Streptophyta</taxon>
        <taxon>Embryophyta</taxon>
        <taxon>Tracheophyta</taxon>
        <taxon>Spermatophyta</taxon>
        <taxon>Magnoliopsida</taxon>
        <taxon>Liliopsida</taxon>
        <taxon>Poales</taxon>
        <taxon>Poaceae</taxon>
        <taxon>PACMAD clade</taxon>
        <taxon>Arundinoideae</taxon>
        <taxon>Arundineae</taxon>
        <taxon>Arundo</taxon>
    </lineage>
</organism>